<evidence type="ECO:0000256" key="1">
    <source>
        <dbReference type="SAM" id="SignalP"/>
    </source>
</evidence>
<proteinExistence type="predicted"/>
<organism evidence="2 3">
    <name type="scientific">Sphingobium jiangsuense</name>
    <dbReference type="NCBI Taxonomy" id="870476"/>
    <lineage>
        <taxon>Bacteria</taxon>
        <taxon>Pseudomonadati</taxon>
        <taxon>Pseudomonadota</taxon>
        <taxon>Alphaproteobacteria</taxon>
        <taxon>Sphingomonadales</taxon>
        <taxon>Sphingomonadaceae</taxon>
        <taxon>Sphingobium</taxon>
    </lineage>
</organism>
<dbReference type="RefSeq" id="WP_188070425.1">
    <property type="nucleotide sequence ID" value="NZ_BSPS01000036.1"/>
</dbReference>
<feature type="chain" id="PRO_5031221597" description="Polysaccharide lyase-like protein" evidence="1">
    <location>
        <begin position="20"/>
        <end position="250"/>
    </location>
</feature>
<accession>A0A7W6BGZ8</accession>
<evidence type="ECO:0008006" key="4">
    <source>
        <dbReference type="Google" id="ProtNLM"/>
    </source>
</evidence>
<dbReference type="Proteomes" id="UP000571950">
    <property type="component" value="Unassembled WGS sequence"/>
</dbReference>
<evidence type="ECO:0000313" key="2">
    <source>
        <dbReference type="EMBL" id="MBB3924846.1"/>
    </source>
</evidence>
<comment type="caution">
    <text evidence="2">The sequence shown here is derived from an EMBL/GenBank/DDBJ whole genome shotgun (WGS) entry which is preliminary data.</text>
</comment>
<sequence length="250" mass="27554">MRKSYFHGLIALVAGLSVAAACHALMPDQAQPSGAPATPDLSFQNVDAAWSATPVERGYRFEVRQGDQLPGDMGAESKERSEAYDRMKLAFGQTYEIGFSLEIAPGAANSAKWMTLAQIQSTFDPGEQGHSPPFGLYMEGEKMVIAARSSPVEITPPDGFLYIPLYKDKEDIRRGHPYRMKIRVRFDRGGTGAVRVWRDDRLIASHDGPFGFNDRQGPYFKIGVYRASAPESYAMTVRDLALRPTASIDG</sequence>
<evidence type="ECO:0000313" key="3">
    <source>
        <dbReference type="Proteomes" id="UP000571950"/>
    </source>
</evidence>
<dbReference type="Gene3D" id="2.60.120.200">
    <property type="match status" value="1"/>
</dbReference>
<dbReference type="Pfam" id="PF14099">
    <property type="entry name" value="Polysacc_lyase"/>
    <property type="match status" value="1"/>
</dbReference>
<protein>
    <recommendedName>
        <fullName evidence="4">Polysaccharide lyase-like protein</fullName>
    </recommendedName>
</protein>
<feature type="signal peptide" evidence="1">
    <location>
        <begin position="1"/>
        <end position="19"/>
    </location>
</feature>
<dbReference type="PROSITE" id="PS51257">
    <property type="entry name" value="PROKAR_LIPOPROTEIN"/>
    <property type="match status" value="1"/>
</dbReference>
<keyword evidence="3" id="KW-1185">Reference proteome</keyword>
<dbReference type="EMBL" id="JACIDT010000002">
    <property type="protein sequence ID" value="MBB3924846.1"/>
    <property type="molecule type" value="Genomic_DNA"/>
</dbReference>
<keyword evidence="1" id="KW-0732">Signal</keyword>
<dbReference type="AlphaFoldDB" id="A0A7W6BGZ8"/>
<gene>
    <name evidence="2" type="ORF">GGR43_000547</name>
</gene>
<name>A0A7W6BGZ8_9SPHN</name>
<dbReference type="InterPro" id="IPR025975">
    <property type="entry name" value="Polysacc_lyase"/>
</dbReference>
<reference evidence="2 3" key="1">
    <citation type="submission" date="2020-08" db="EMBL/GenBank/DDBJ databases">
        <title>Genomic Encyclopedia of Type Strains, Phase IV (KMG-IV): sequencing the most valuable type-strain genomes for metagenomic binning, comparative biology and taxonomic classification.</title>
        <authorList>
            <person name="Goeker M."/>
        </authorList>
    </citation>
    <scope>NUCLEOTIDE SEQUENCE [LARGE SCALE GENOMIC DNA]</scope>
    <source>
        <strain evidence="2 3">DSM 26189</strain>
    </source>
</reference>